<evidence type="ECO:0008006" key="4">
    <source>
        <dbReference type="Google" id="ProtNLM"/>
    </source>
</evidence>
<feature type="transmembrane region" description="Helical" evidence="1">
    <location>
        <begin position="220"/>
        <end position="238"/>
    </location>
</feature>
<keyword evidence="1" id="KW-0812">Transmembrane</keyword>
<reference evidence="2 3" key="1">
    <citation type="journal article" date="2015" name="Sci. Rep.">
        <title>Unraveling adaptation of Pontibacter korlensis to radiation and infertility in desert through complete genome and comparative transcriptomic analysis.</title>
        <authorList>
            <person name="Dai J."/>
            <person name="Dai W."/>
            <person name="Qiu C."/>
            <person name="Yang Z."/>
            <person name="Zhang Y."/>
            <person name="Zhou M."/>
            <person name="Zhang L."/>
            <person name="Fang C."/>
            <person name="Gao Q."/>
            <person name="Yang Q."/>
            <person name="Li X."/>
            <person name="Wang Z."/>
            <person name="Wang Z."/>
            <person name="Jia Z."/>
            <person name="Chen X."/>
        </authorList>
    </citation>
    <scope>NUCLEOTIDE SEQUENCE [LARGE SCALE GENOMIC DNA]</scope>
    <source>
        <strain evidence="2 3">X14-1T</strain>
    </source>
</reference>
<dbReference type="PATRIC" id="fig|400092.3.peg.168"/>
<keyword evidence="1" id="KW-0472">Membrane</keyword>
<proteinExistence type="predicted"/>
<feature type="transmembrane region" description="Helical" evidence="1">
    <location>
        <begin position="190"/>
        <end position="208"/>
    </location>
</feature>
<keyword evidence="1" id="KW-1133">Transmembrane helix</keyword>
<evidence type="ECO:0000256" key="1">
    <source>
        <dbReference type="SAM" id="Phobius"/>
    </source>
</evidence>
<dbReference type="AlphaFoldDB" id="A0A0E3ZCY0"/>
<feature type="transmembrane region" description="Helical" evidence="1">
    <location>
        <begin position="428"/>
        <end position="444"/>
    </location>
</feature>
<dbReference type="KEGG" id="pko:PKOR_00720"/>
<dbReference type="Proteomes" id="UP000033109">
    <property type="component" value="Chromosome"/>
</dbReference>
<dbReference type="STRING" id="400092.PKOR_00720"/>
<feature type="transmembrane region" description="Helical" evidence="1">
    <location>
        <begin position="68"/>
        <end position="89"/>
    </location>
</feature>
<feature type="transmembrane region" description="Helical" evidence="1">
    <location>
        <begin position="266"/>
        <end position="284"/>
    </location>
</feature>
<dbReference type="EMBL" id="CP009621">
    <property type="protein sequence ID" value="AKD01933.1"/>
    <property type="molecule type" value="Genomic_DNA"/>
</dbReference>
<sequence length="484" mass="56328">MKLTLSTKLLFTAKVIIWLIFCIYCMLITIDTDKIDIVILLIICVPLIQLTLIQFLDNWHKYQQPFLLDWFRLASFLSLVLNFLILIPYFEGQKVVLVHNVVYVSTEYILPALLVILIGLLGLQIGQVLLQRNALLRRSERIQNFVIEFRNLKLFYLVSAVFIVIELFLILRGDIGYGSTMEQKASSLSFIVQALQIAVPFFLVTLSIVKYKFNISDFRFNCFFYTLLSLQILIGFFSGMKEEIITPIVLISIPYILSGRLIRKELFSICIIFIVLLYPINNQYRFVQNNQPEMAKSDAFKLAMLQIIEDGLSESLETGADSYQGRISLFPIFLYSIQEEPNWKQYKYFDRYAYIPFAWIVPRFFLPSKPTADTGKKFYYMTTGNKSTSITPSTFGWAFFEGGYAPVFIAFFIFGMFVMLVEVFFRPYTFLGLIIYSTVLISMLKVEADIYFRISGILQTILIGLIYVNIFFKIQKIYFIQHEM</sequence>
<organism evidence="2 3">
    <name type="scientific">Pontibacter korlensis</name>
    <dbReference type="NCBI Taxonomy" id="400092"/>
    <lineage>
        <taxon>Bacteria</taxon>
        <taxon>Pseudomonadati</taxon>
        <taxon>Bacteroidota</taxon>
        <taxon>Cytophagia</taxon>
        <taxon>Cytophagales</taxon>
        <taxon>Hymenobacteraceae</taxon>
        <taxon>Pontibacter</taxon>
    </lineage>
</organism>
<gene>
    <name evidence="2" type="ORF">PKOR_00720</name>
</gene>
<feature type="transmembrane region" description="Helical" evidence="1">
    <location>
        <begin position="450"/>
        <end position="472"/>
    </location>
</feature>
<feature type="transmembrane region" description="Helical" evidence="1">
    <location>
        <begin position="151"/>
        <end position="170"/>
    </location>
</feature>
<feature type="transmembrane region" description="Helical" evidence="1">
    <location>
        <begin position="109"/>
        <end position="130"/>
    </location>
</feature>
<protein>
    <recommendedName>
        <fullName evidence="4">Oligosaccharide repeat unit polymerase</fullName>
    </recommendedName>
</protein>
<feature type="transmembrane region" description="Helical" evidence="1">
    <location>
        <begin position="35"/>
        <end position="56"/>
    </location>
</feature>
<feature type="transmembrane region" description="Helical" evidence="1">
    <location>
        <begin position="9"/>
        <end position="29"/>
    </location>
</feature>
<accession>A0A0E3ZCY0</accession>
<keyword evidence="3" id="KW-1185">Reference proteome</keyword>
<dbReference type="HOGENOM" id="CLU_563657_0_0_10"/>
<feature type="transmembrane region" description="Helical" evidence="1">
    <location>
        <begin position="403"/>
        <end position="421"/>
    </location>
</feature>
<feature type="transmembrane region" description="Helical" evidence="1">
    <location>
        <begin position="244"/>
        <end position="261"/>
    </location>
</feature>
<name>A0A0E3ZCY0_9BACT</name>
<evidence type="ECO:0000313" key="2">
    <source>
        <dbReference type="EMBL" id="AKD01933.1"/>
    </source>
</evidence>
<evidence type="ECO:0000313" key="3">
    <source>
        <dbReference type="Proteomes" id="UP000033109"/>
    </source>
</evidence>